<feature type="transmembrane region" description="Helical" evidence="6">
    <location>
        <begin position="201"/>
        <end position="219"/>
    </location>
</feature>
<evidence type="ECO:0000313" key="7">
    <source>
        <dbReference type="EMBL" id="KAJ1719720.1"/>
    </source>
</evidence>
<dbReference type="GO" id="GO:0005886">
    <property type="term" value="C:plasma membrane"/>
    <property type="evidence" value="ECO:0007669"/>
    <property type="project" value="UniProtKB-SubCell"/>
</dbReference>
<feature type="transmembrane region" description="Helical" evidence="6">
    <location>
        <begin position="466"/>
        <end position="484"/>
    </location>
</feature>
<dbReference type="GO" id="GO:0022857">
    <property type="term" value="F:transmembrane transporter activity"/>
    <property type="evidence" value="ECO:0007669"/>
    <property type="project" value="UniProtKB-UniRule"/>
</dbReference>
<evidence type="ECO:0000256" key="2">
    <source>
        <dbReference type="ARBA" id="ARBA00007168"/>
    </source>
</evidence>
<dbReference type="EMBL" id="JANBOJ010000351">
    <property type="protein sequence ID" value="KAJ1719720.1"/>
    <property type="molecule type" value="Genomic_DNA"/>
</dbReference>
<keyword evidence="8" id="KW-1185">Reference proteome</keyword>
<evidence type="ECO:0000256" key="4">
    <source>
        <dbReference type="ARBA" id="ARBA00022989"/>
    </source>
</evidence>
<evidence type="ECO:0000256" key="1">
    <source>
        <dbReference type="ARBA" id="ARBA00004141"/>
    </source>
</evidence>
<feature type="transmembrane region" description="Helical" evidence="6">
    <location>
        <begin position="438"/>
        <end position="460"/>
    </location>
</feature>
<protein>
    <recommendedName>
        <fullName evidence="6">Protein PNS1</fullName>
    </recommendedName>
</protein>
<dbReference type="Pfam" id="PF04515">
    <property type="entry name" value="Choline_transpo"/>
    <property type="match status" value="1"/>
</dbReference>
<comment type="function">
    <text evidence="6">Probably involved in transport through the plasma membrane.</text>
</comment>
<dbReference type="PANTHER" id="PTHR12385">
    <property type="entry name" value="CHOLINE TRANSPORTER-LIKE (SLC FAMILY 44)"/>
    <property type="match status" value="1"/>
</dbReference>
<evidence type="ECO:0000256" key="5">
    <source>
        <dbReference type="ARBA" id="ARBA00023136"/>
    </source>
</evidence>
<feature type="transmembrane region" description="Helical" evidence="6">
    <location>
        <begin position="357"/>
        <end position="382"/>
    </location>
</feature>
<sequence>MNIVWGDTSAAAHHLVEIEGSSQASVMSEYPQQFHSAYSSLGATVTTQVSHHDSPTRSLQIPSSQAYEPATLHVSEMREDTEDASIGSIASADVYQDEYGDDSSPERAGSLVGFEYGREDGEDSDAESLASSYVSEFSQELLQYGSLDSFGGFSGPNSFFAYLFLANTCAYMLTGIYLLFSTHVPERKSPYFRDFYDLTRAIMQITGASLAAVLLSTLWMHLMRYQTRKVIWLTTLGIPVVSSATAVWAATQILRIPVAEGIVGYRIRNAVVILISLILAVRFVWSIGRRRRDIEGGVRVVSMTCSVLAQNRELYGFSVLLLAFYTAYAALSAIFASRLPLVHLGLMHSSKHWPLAVYFALSFAWTSAVFVQILRIVVSSVLCQWYFHRYDPGEPPALQTLQAAFVSAITRQFGTVVLSASFLFVAKGLHLIELVLRWLIGLIRVIPLSLVAMVVGSNPVYIADGWSSYTAVYAAFTGKGFFQASRVVTKLLRKHGLMHSPVVSLIRSSMTCYALLMSLLFGYALGLRAVHLLSLHSAMVAVLGSVIPFALLQLVTHVLSCAVEALVVCYAVDLELDSCHSVDVAQAMSAGGIV</sequence>
<feature type="transmembrane region" description="Helical" evidence="6">
    <location>
        <begin position="505"/>
        <end position="526"/>
    </location>
</feature>
<keyword evidence="4 6" id="KW-1133">Transmembrane helix</keyword>
<comment type="similarity">
    <text evidence="2 6">Belongs to the CTL (choline transporter-like) family.</text>
</comment>
<evidence type="ECO:0000256" key="3">
    <source>
        <dbReference type="ARBA" id="ARBA00022692"/>
    </source>
</evidence>
<keyword evidence="5 6" id="KW-0472">Membrane</keyword>
<dbReference type="OrthoDB" id="420519at2759"/>
<dbReference type="PANTHER" id="PTHR12385:SF88">
    <property type="entry name" value="CHOLINE TRANSPORTER-LIKE PROTEIN CTL1"/>
    <property type="match status" value="1"/>
</dbReference>
<dbReference type="AlphaFoldDB" id="A0A9W7XVD6"/>
<evidence type="ECO:0000256" key="6">
    <source>
        <dbReference type="RuleBase" id="RU368066"/>
    </source>
</evidence>
<comment type="subcellular location">
    <subcellularLocation>
        <location evidence="6">Cell membrane</location>
        <topology evidence="6">Multi-pass membrane protein</topology>
    </subcellularLocation>
    <subcellularLocation>
        <location evidence="1">Membrane</location>
        <topology evidence="1">Multi-pass membrane protein</topology>
    </subcellularLocation>
</comment>
<name>A0A9W7XVD6_9FUNG</name>
<keyword evidence="3 6" id="KW-0812">Transmembrane</keyword>
<gene>
    <name evidence="7" type="ORF">LPJ53_005565</name>
</gene>
<reference evidence="7" key="1">
    <citation type="submission" date="2022-07" db="EMBL/GenBank/DDBJ databases">
        <title>Phylogenomic reconstructions and comparative analyses of Kickxellomycotina fungi.</title>
        <authorList>
            <person name="Reynolds N.K."/>
            <person name="Stajich J.E."/>
            <person name="Barry K."/>
            <person name="Grigoriev I.V."/>
            <person name="Crous P."/>
            <person name="Smith M.E."/>
        </authorList>
    </citation>
    <scope>NUCLEOTIDE SEQUENCE</scope>
    <source>
        <strain evidence="7">NBRC 32514</strain>
    </source>
</reference>
<feature type="transmembrane region" description="Helical" evidence="6">
    <location>
        <begin position="314"/>
        <end position="336"/>
    </location>
</feature>
<comment type="caution">
    <text evidence="7">The sequence shown here is derived from an EMBL/GenBank/DDBJ whole genome shotgun (WGS) entry which is preliminary data.</text>
</comment>
<feature type="transmembrane region" description="Helical" evidence="6">
    <location>
        <begin position="231"/>
        <end position="250"/>
    </location>
</feature>
<organism evidence="7 8">
    <name type="scientific">Coemansia erecta</name>
    <dbReference type="NCBI Taxonomy" id="147472"/>
    <lineage>
        <taxon>Eukaryota</taxon>
        <taxon>Fungi</taxon>
        <taxon>Fungi incertae sedis</taxon>
        <taxon>Zoopagomycota</taxon>
        <taxon>Kickxellomycotina</taxon>
        <taxon>Kickxellomycetes</taxon>
        <taxon>Kickxellales</taxon>
        <taxon>Kickxellaceae</taxon>
        <taxon>Coemansia</taxon>
    </lineage>
</organism>
<feature type="transmembrane region" description="Helical" evidence="6">
    <location>
        <begin position="532"/>
        <end position="552"/>
    </location>
</feature>
<feature type="transmembrane region" description="Helical" evidence="6">
    <location>
        <begin position="159"/>
        <end position="180"/>
    </location>
</feature>
<dbReference type="InterPro" id="IPR007603">
    <property type="entry name" value="Choline_transptr-like"/>
</dbReference>
<feature type="transmembrane region" description="Helical" evidence="6">
    <location>
        <begin position="270"/>
        <end position="288"/>
    </location>
</feature>
<proteinExistence type="inferred from homology"/>
<dbReference type="Proteomes" id="UP001149813">
    <property type="component" value="Unassembled WGS sequence"/>
</dbReference>
<evidence type="ECO:0000313" key="8">
    <source>
        <dbReference type="Proteomes" id="UP001149813"/>
    </source>
</evidence>
<accession>A0A9W7XVD6</accession>